<evidence type="ECO:0000256" key="1">
    <source>
        <dbReference type="SAM" id="MobiDB-lite"/>
    </source>
</evidence>
<proteinExistence type="predicted"/>
<feature type="compositionally biased region" description="Gly residues" evidence="1">
    <location>
        <begin position="121"/>
        <end position="152"/>
    </location>
</feature>
<keyword evidence="3" id="KW-1185">Reference proteome</keyword>
<gene>
    <name evidence="2" type="ORF">RCOM_1299180</name>
</gene>
<accession>B9S063</accession>
<dbReference type="Proteomes" id="UP000008311">
    <property type="component" value="Unassembled WGS sequence"/>
</dbReference>
<protein>
    <submittedName>
        <fullName evidence="2">Uncharacterized protein</fullName>
    </submittedName>
</protein>
<dbReference type="EMBL" id="EQ973836">
    <property type="protein sequence ID" value="EEF42999.1"/>
    <property type="molecule type" value="Genomic_DNA"/>
</dbReference>
<name>B9S063_RICCO</name>
<feature type="region of interest" description="Disordered" evidence="1">
    <location>
        <begin position="104"/>
        <end position="171"/>
    </location>
</feature>
<feature type="compositionally biased region" description="Basic and acidic residues" evidence="1">
    <location>
        <begin position="29"/>
        <end position="44"/>
    </location>
</feature>
<feature type="compositionally biased region" description="Gly residues" evidence="1">
    <location>
        <begin position="159"/>
        <end position="171"/>
    </location>
</feature>
<evidence type="ECO:0000313" key="2">
    <source>
        <dbReference type="EMBL" id="EEF42999.1"/>
    </source>
</evidence>
<evidence type="ECO:0000313" key="3">
    <source>
        <dbReference type="Proteomes" id="UP000008311"/>
    </source>
</evidence>
<sequence>MDTAKLEDYHAVNDLLPEFDDSGALHRRPTSDRPGSGERLQEKWDANLPHINRDDTKLLALKYLKEIYVVAVSQTTNEQQREDLSLTDQQIYELLTHFAPKQAVLPNGTATGRPTSPGAHHNGGGNDGAGGGYHENGAVGGGADNGDGGPGVGDSYDAGGDGDGGGDGGGGGGGGGGAANFVFLIPICLRTPDGLLVLLNHVPMFQLQFMTRDLFLNILHAYWCLHTNEQRRQDITRETVWPGYRVSFLSDWPDVHGPEPVEEHDLELDFDGDWSYFNHFLAVIIVEAEAD</sequence>
<reference evidence="3" key="1">
    <citation type="journal article" date="2010" name="Nat. Biotechnol.">
        <title>Draft genome sequence of the oilseed species Ricinus communis.</title>
        <authorList>
            <person name="Chan A.P."/>
            <person name="Crabtree J."/>
            <person name="Zhao Q."/>
            <person name="Lorenzi H."/>
            <person name="Orvis J."/>
            <person name="Puiu D."/>
            <person name="Melake-Berhan A."/>
            <person name="Jones K.M."/>
            <person name="Redman J."/>
            <person name="Chen G."/>
            <person name="Cahoon E.B."/>
            <person name="Gedil M."/>
            <person name="Stanke M."/>
            <person name="Haas B.J."/>
            <person name="Wortman J.R."/>
            <person name="Fraser-Liggett C.M."/>
            <person name="Ravel J."/>
            <person name="Rabinowicz P.D."/>
        </authorList>
    </citation>
    <scope>NUCLEOTIDE SEQUENCE [LARGE SCALE GENOMIC DNA]</scope>
    <source>
        <strain evidence="3">cv. Hale</strain>
    </source>
</reference>
<dbReference type="InParanoid" id="B9S063"/>
<feature type="region of interest" description="Disordered" evidence="1">
    <location>
        <begin position="19"/>
        <end position="44"/>
    </location>
</feature>
<organism evidence="2 3">
    <name type="scientific">Ricinus communis</name>
    <name type="common">Castor bean</name>
    <dbReference type="NCBI Taxonomy" id="3988"/>
    <lineage>
        <taxon>Eukaryota</taxon>
        <taxon>Viridiplantae</taxon>
        <taxon>Streptophyta</taxon>
        <taxon>Embryophyta</taxon>
        <taxon>Tracheophyta</taxon>
        <taxon>Spermatophyta</taxon>
        <taxon>Magnoliopsida</taxon>
        <taxon>eudicotyledons</taxon>
        <taxon>Gunneridae</taxon>
        <taxon>Pentapetalae</taxon>
        <taxon>rosids</taxon>
        <taxon>fabids</taxon>
        <taxon>Malpighiales</taxon>
        <taxon>Euphorbiaceae</taxon>
        <taxon>Acalyphoideae</taxon>
        <taxon>Acalypheae</taxon>
        <taxon>Ricinus</taxon>
    </lineage>
</organism>
<dbReference type="AlphaFoldDB" id="B9S063"/>